<reference evidence="2" key="1">
    <citation type="journal article" date="2019" name="Sci. Rep.">
        <title>Draft genome of Tanacetum cinerariifolium, the natural source of mosquito coil.</title>
        <authorList>
            <person name="Yamashiro T."/>
            <person name="Shiraishi A."/>
            <person name="Satake H."/>
            <person name="Nakayama K."/>
        </authorList>
    </citation>
    <scope>NUCLEOTIDE SEQUENCE</scope>
</reference>
<evidence type="ECO:0000313" key="2">
    <source>
        <dbReference type="EMBL" id="GFA94976.1"/>
    </source>
</evidence>
<gene>
    <name evidence="2" type="ORF">Tci_666948</name>
</gene>
<organism evidence="2">
    <name type="scientific">Tanacetum cinerariifolium</name>
    <name type="common">Dalmatian daisy</name>
    <name type="synonym">Chrysanthemum cinerariifolium</name>
    <dbReference type="NCBI Taxonomy" id="118510"/>
    <lineage>
        <taxon>Eukaryota</taxon>
        <taxon>Viridiplantae</taxon>
        <taxon>Streptophyta</taxon>
        <taxon>Embryophyta</taxon>
        <taxon>Tracheophyta</taxon>
        <taxon>Spermatophyta</taxon>
        <taxon>Magnoliopsida</taxon>
        <taxon>eudicotyledons</taxon>
        <taxon>Gunneridae</taxon>
        <taxon>Pentapetalae</taxon>
        <taxon>asterids</taxon>
        <taxon>campanulids</taxon>
        <taxon>Asterales</taxon>
        <taxon>Asteraceae</taxon>
        <taxon>Asteroideae</taxon>
        <taxon>Anthemideae</taxon>
        <taxon>Anthemidinae</taxon>
        <taxon>Tanacetum</taxon>
    </lineage>
</organism>
<evidence type="ECO:0000256" key="1">
    <source>
        <dbReference type="SAM" id="MobiDB-lite"/>
    </source>
</evidence>
<comment type="caution">
    <text evidence="2">The sequence shown here is derived from an EMBL/GenBank/DDBJ whole genome shotgun (WGS) entry which is preliminary data.</text>
</comment>
<feature type="non-terminal residue" evidence="2">
    <location>
        <position position="1"/>
    </location>
</feature>
<proteinExistence type="predicted"/>
<feature type="region of interest" description="Disordered" evidence="1">
    <location>
        <begin position="72"/>
        <end position="93"/>
    </location>
</feature>
<dbReference type="EMBL" id="BKCJ010520354">
    <property type="protein sequence ID" value="GFA94976.1"/>
    <property type="molecule type" value="Genomic_DNA"/>
</dbReference>
<name>A0A699KHG7_TANCI</name>
<sequence length="257" mass="29069">FIHTILQYMIEVITTTKIIVDEVSTGGGKLNVANEEPVSAAPTNITNAQPSEATKTTIDIATAPKAKGIGFHDKEESTTRTAPSKSQVKDKGKAKLLKEPEILKSRKSQIAINEEVAKRIKAEWNADMKDNIDWNEVVKQDNTKKQNLEEQQEAEELTKNLEIVPDDEDDVFVNVTPLSSKPLTIVDYKIYKEGKKEHFQIIRANGNHQMYLAFSTMLKNIDIEDPKVLWKIVKDRFKKSQPKEVLDVFLGYFKGNV</sequence>
<dbReference type="AlphaFoldDB" id="A0A699KHG7"/>
<accession>A0A699KHG7</accession>
<protein>
    <submittedName>
        <fullName evidence="2">Uncharacterized protein</fullName>
    </submittedName>
</protein>